<keyword evidence="3" id="KW-0732">Signal</keyword>
<proteinExistence type="predicted"/>
<keyword evidence="2" id="KW-1133">Transmembrane helix</keyword>
<feature type="transmembrane region" description="Helical" evidence="2">
    <location>
        <begin position="218"/>
        <end position="240"/>
    </location>
</feature>
<name>A0A9X6RKU4_HYPEX</name>
<keyword evidence="2" id="KW-0812">Transmembrane</keyword>
<evidence type="ECO:0000256" key="1">
    <source>
        <dbReference type="SAM" id="MobiDB-lite"/>
    </source>
</evidence>
<keyword evidence="5" id="KW-1185">Reference proteome</keyword>
<keyword evidence="2" id="KW-0472">Membrane</keyword>
<evidence type="ECO:0008006" key="6">
    <source>
        <dbReference type="Google" id="ProtNLM"/>
    </source>
</evidence>
<feature type="chain" id="PRO_5040998659" description="CUB domain-containing protein" evidence="3">
    <location>
        <begin position="22"/>
        <end position="304"/>
    </location>
</feature>
<dbReference type="EMBL" id="MTYJ01000229">
    <property type="protein sequence ID" value="OWA51499.1"/>
    <property type="molecule type" value="Genomic_DNA"/>
</dbReference>
<accession>A0A9X6RKU4</accession>
<evidence type="ECO:0000256" key="2">
    <source>
        <dbReference type="SAM" id="Phobius"/>
    </source>
</evidence>
<feature type="compositionally biased region" description="Pro residues" evidence="1">
    <location>
        <begin position="278"/>
        <end position="288"/>
    </location>
</feature>
<evidence type="ECO:0000313" key="4">
    <source>
        <dbReference type="EMBL" id="OWA51499.1"/>
    </source>
</evidence>
<comment type="caution">
    <text evidence="4">The sequence shown here is derived from an EMBL/GenBank/DDBJ whole genome shotgun (WGS) entry which is preliminary data.</text>
</comment>
<gene>
    <name evidence="4" type="ORF">BV898_15979</name>
</gene>
<feature type="signal peptide" evidence="3">
    <location>
        <begin position="1"/>
        <end position="21"/>
    </location>
</feature>
<protein>
    <recommendedName>
        <fullName evidence="6">CUB domain-containing protein</fullName>
    </recommendedName>
</protein>
<dbReference type="AlphaFoldDB" id="A0A9X6RKU4"/>
<organism evidence="4 5">
    <name type="scientific">Hypsibius exemplaris</name>
    <name type="common">Freshwater tardigrade</name>
    <dbReference type="NCBI Taxonomy" id="2072580"/>
    <lineage>
        <taxon>Eukaryota</taxon>
        <taxon>Metazoa</taxon>
        <taxon>Ecdysozoa</taxon>
        <taxon>Tardigrada</taxon>
        <taxon>Eutardigrada</taxon>
        <taxon>Parachela</taxon>
        <taxon>Hypsibioidea</taxon>
        <taxon>Hypsibiidae</taxon>
        <taxon>Hypsibius</taxon>
    </lineage>
</organism>
<sequence>MAKGLLSILALLTVCITGLDAVYSTTYVSCGDVVNLSCYNLASSRTSTLQFWSSNFYTSNCRVTIQLGSTLTCPGYTFGIYMNIKRLSLRSTDSAEIREETSGYSQLVKTLPGGSQSGSTSPQSVAQIMSRYAFRPTFVLDLKINSGTSYASSPIVLDVNVLNEYSLSDVSLYCEALLGYEHDSLCGNDHVHCPTSYSITNSLNPAYGIQSCSIGGGAIAGIVLGIFFFVLFVAVVSVLVRRNRQRVIHHHTAPSCGPVIISGGAVNTGYGQPQHYQGPPPQYGPGPYPAGGQAMAQPQPPQQY</sequence>
<evidence type="ECO:0000256" key="3">
    <source>
        <dbReference type="SAM" id="SignalP"/>
    </source>
</evidence>
<reference evidence="5" key="1">
    <citation type="submission" date="2017-01" db="EMBL/GenBank/DDBJ databases">
        <title>Comparative genomics of anhydrobiosis in the tardigrade Hypsibius dujardini.</title>
        <authorList>
            <person name="Yoshida Y."/>
            <person name="Koutsovoulos G."/>
            <person name="Laetsch D."/>
            <person name="Stevens L."/>
            <person name="Kumar S."/>
            <person name="Horikawa D."/>
            <person name="Ishino K."/>
            <person name="Komine S."/>
            <person name="Tomita M."/>
            <person name="Blaxter M."/>
            <person name="Arakawa K."/>
        </authorList>
    </citation>
    <scope>NUCLEOTIDE SEQUENCE [LARGE SCALE GENOMIC DNA]</scope>
    <source>
        <strain evidence="5">Z151</strain>
    </source>
</reference>
<dbReference type="Proteomes" id="UP000192578">
    <property type="component" value="Unassembled WGS sequence"/>
</dbReference>
<evidence type="ECO:0000313" key="5">
    <source>
        <dbReference type="Proteomes" id="UP000192578"/>
    </source>
</evidence>
<feature type="region of interest" description="Disordered" evidence="1">
    <location>
        <begin position="271"/>
        <end position="304"/>
    </location>
</feature>